<proteinExistence type="predicted"/>
<comment type="subcellular location">
    <subcellularLocation>
        <location evidence="1">Nucleus</location>
    </subcellularLocation>
</comment>
<evidence type="ECO:0000259" key="4">
    <source>
        <dbReference type="PROSITE" id="PS50090"/>
    </source>
</evidence>
<name>A0AAN9QQM3_CANGL</name>
<evidence type="ECO:0000259" key="6">
    <source>
        <dbReference type="PROSITE" id="PS51294"/>
    </source>
</evidence>
<dbReference type="GO" id="GO:0006357">
    <property type="term" value="P:regulation of transcription by RNA polymerase II"/>
    <property type="evidence" value="ECO:0007669"/>
    <property type="project" value="TreeGrafter"/>
</dbReference>
<feature type="region of interest" description="Disordered" evidence="3">
    <location>
        <begin position="111"/>
        <end position="154"/>
    </location>
</feature>
<protein>
    <recommendedName>
        <fullName evidence="9">SANT domain-containing protein</fullName>
    </recommendedName>
</protein>
<dbReference type="PANTHER" id="PTHR21689">
    <property type="entry name" value="LIN-9"/>
    <property type="match status" value="1"/>
</dbReference>
<dbReference type="SUPFAM" id="SSF46689">
    <property type="entry name" value="Homeodomain-like"/>
    <property type="match status" value="1"/>
</dbReference>
<dbReference type="Proteomes" id="UP001367508">
    <property type="component" value="Unassembled WGS sequence"/>
</dbReference>
<dbReference type="PROSITE" id="PS51294">
    <property type="entry name" value="HTH_MYB"/>
    <property type="match status" value="1"/>
</dbReference>
<dbReference type="GO" id="GO:0006351">
    <property type="term" value="P:DNA-templated transcription"/>
    <property type="evidence" value="ECO:0007669"/>
    <property type="project" value="InterPro"/>
</dbReference>
<feature type="domain" description="Myb-like" evidence="4">
    <location>
        <begin position="156"/>
        <end position="197"/>
    </location>
</feature>
<feature type="region of interest" description="Disordered" evidence="3">
    <location>
        <begin position="228"/>
        <end position="265"/>
    </location>
</feature>
<dbReference type="GO" id="GO:0003677">
    <property type="term" value="F:DNA binding"/>
    <property type="evidence" value="ECO:0007669"/>
    <property type="project" value="TreeGrafter"/>
</dbReference>
<dbReference type="Pfam" id="PF00249">
    <property type="entry name" value="Myb_DNA-binding"/>
    <property type="match status" value="1"/>
</dbReference>
<dbReference type="PROSITE" id="PS50090">
    <property type="entry name" value="MYB_LIKE"/>
    <property type="match status" value="1"/>
</dbReference>
<dbReference type="InterPro" id="IPR017884">
    <property type="entry name" value="SANT_dom"/>
</dbReference>
<gene>
    <name evidence="7" type="ORF">VNO77_13617</name>
</gene>
<dbReference type="AlphaFoldDB" id="A0AAN9QQM3"/>
<accession>A0AAN9QQM3</accession>
<dbReference type="GO" id="GO:0005654">
    <property type="term" value="C:nucleoplasm"/>
    <property type="evidence" value="ECO:0007669"/>
    <property type="project" value="TreeGrafter"/>
</dbReference>
<dbReference type="GO" id="GO:0051726">
    <property type="term" value="P:regulation of cell cycle"/>
    <property type="evidence" value="ECO:0007669"/>
    <property type="project" value="TreeGrafter"/>
</dbReference>
<sequence length="311" mass="34659">MATISLPITKYSGDCPTGDSWLEIVQLKMVVGYIEGASWSVILALLQLSRQALSPFPSLCKPCHFSFLFVSCLSGNRINPTSGERHTTSSTLRSEVLLGRCRSSLLIQKRSMAPTRKSRSVNKRISNSNDLSPEKDGINSNKSKQRKKKLTDKLGSQWSKEELERFYEAYRKYGKDWKKVAAVVRNRSAEMVEALYNMNRAYLSLPEGTASVIGLIAMMTDHYNVLEGSDSERESNDAPGSQKPLKRKREKVQMSVSKDPAPSQSIAPNDGCLSLLKKRRFDGNIHCGSLPLCFSGEPCLLFPQITYILPG</sequence>
<dbReference type="Gene3D" id="1.20.58.1880">
    <property type="match status" value="1"/>
</dbReference>
<evidence type="ECO:0008006" key="9">
    <source>
        <dbReference type="Google" id="ProtNLM"/>
    </source>
</evidence>
<reference evidence="7 8" key="1">
    <citation type="submission" date="2024-01" db="EMBL/GenBank/DDBJ databases">
        <title>The genomes of 5 underutilized Papilionoideae crops provide insights into root nodulation and disease resistanc.</title>
        <authorList>
            <person name="Jiang F."/>
        </authorList>
    </citation>
    <scope>NUCLEOTIDE SEQUENCE [LARGE SCALE GENOMIC DNA]</scope>
    <source>
        <strain evidence="7">LVBAO_FW01</strain>
        <tissue evidence="7">Leaves</tissue>
    </source>
</reference>
<feature type="domain" description="HTH myb-type" evidence="6">
    <location>
        <begin position="152"/>
        <end position="192"/>
    </location>
</feature>
<dbReference type="InterPro" id="IPR001005">
    <property type="entry name" value="SANT/Myb"/>
</dbReference>
<dbReference type="PROSITE" id="PS51293">
    <property type="entry name" value="SANT"/>
    <property type="match status" value="1"/>
</dbReference>
<evidence type="ECO:0000256" key="3">
    <source>
        <dbReference type="SAM" id="MobiDB-lite"/>
    </source>
</evidence>
<dbReference type="FunFam" id="1.20.58.1880:FF:000006">
    <property type="entry name" value="Protein ALWAYS EARLY 3 isoform A"/>
    <property type="match status" value="1"/>
</dbReference>
<feature type="domain" description="SANT" evidence="5">
    <location>
        <begin position="153"/>
        <end position="190"/>
    </location>
</feature>
<keyword evidence="8" id="KW-1185">Reference proteome</keyword>
<keyword evidence="2" id="KW-0539">Nucleus</keyword>
<dbReference type="GO" id="GO:0017053">
    <property type="term" value="C:transcription repressor complex"/>
    <property type="evidence" value="ECO:0007669"/>
    <property type="project" value="InterPro"/>
</dbReference>
<evidence type="ECO:0000256" key="2">
    <source>
        <dbReference type="ARBA" id="ARBA00023242"/>
    </source>
</evidence>
<comment type="caution">
    <text evidence="7">The sequence shown here is derived from an EMBL/GenBank/DDBJ whole genome shotgun (WGS) entry which is preliminary data.</text>
</comment>
<dbReference type="SMART" id="SM00717">
    <property type="entry name" value="SANT"/>
    <property type="match status" value="1"/>
</dbReference>
<evidence type="ECO:0000259" key="5">
    <source>
        <dbReference type="PROSITE" id="PS51293"/>
    </source>
</evidence>
<organism evidence="7 8">
    <name type="scientific">Canavalia gladiata</name>
    <name type="common">Sword bean</name>
    <name type="synonym">Dolichos gladiatus</name>
    <dbReference type="NCBI Taxonomy" id="3824"/>
    <lineage>
        <taxon>Eukaryota</taxon>
        <taxon>Viridiplantae</taxon>
        <taxon>Streptophyta</taxon>
        <taxon>Embryophyta</taxon>
        <taxon>Tracheophyta</taxon>
        <taxon>Spermatophyta</taxon>
        <taxon>Magnoliopsida</taxon>
        <taxon>eudicotyledons</taxon>
        <taxon>Gunneridae</taxon>
        <taxon>Pentapetalae</taxon>
        <taxon>rosids</taxon>
        <taxon>fabids</taxon>
        <taxon>Fabales</taxon>
        <taxon>Fabaceae</taxon>
        <taxon>Papilionoideae</taxon>
        <taxon>50 kb inversion clade</taxon>
        <taxon>NPAAA clade</taxon>
        <taxon>indigoferoid/millettioid clade</taxon>
        <taxon>Phaseoleae</taxon>
        <taxon>Canavalia</taxon>
    </lineage>
</organism>
<dbReference type="PANTHER" id="PTHR21689:SF5">
    <property type="entry name" value="PROTEIN ALWAYS EARLY 1-RELATED"/>
    <property type="match status" value="1"/>
</dbReference>
<dbReference type="InterPro" id="IPR017930">
    <property type="entry name" value="Myb_dom"/>
</dbReference>
<dbReference type="InterPro" id="IPR009057">
    <property type="entry name" value="Homeodomain-like_sf"/>
</dbReference>
<evidence type="ECO:0000313" key="8">
    <source>
        <dbReference type="Proteomes" id="UP001367508"/>
    </source>
</evidence>
<dbReference type="CDD" id="cd00167">
    <property type="entry name" value="SANT"/>
    <property type="match status" value="1"/>
</dbReference>
<evidence type="ECO:0000313" key="7">
    <source>
        <dbReference type="EMBL" id="KAK7344237.1"/>
    </source>
</evidence>
<dbReference type="EMBL" id="JAYMYQ010000003">
    <property type="protein sequence ID" value="KAK7344237.1"/>
    <property type="molecule type" value="Genomic_DNA"/>
</dbReference>
<evidence type="ECO:0000256" key="1">
    <source>
        <dbReference type="ARBA" id="ARBA00004123"/>
    </source>
</evidence>
<dbReference type="InterPro" id="IPR010561">
    <property type="entry name" value="LIN-9/ALY1"/>
</dbReference>